<dbReference type="RefSeq" id="WP_014110076.1">
    <property type="nucleotide sequence ID" value="NC_016041.1"/>
</dbReference>
<proteinExistence type="predicted"/>
<reference evidence="1 2" key="1">
    <citation type="journal article" date="2011" name="J. Bacteriol.">
        <title>Complete genome sequence of seawater bacterium Glaciecola nitratireducens FR1064T.</title>
        <authorList>
            <person name="Bian F."/>
            <person name="Qin Q.L."/>
            <person name="Xie B.B."/>
            <person name="Shu Y.L."/>
            <person name="Zhang X.Y."/>
            <person name="Yu Y."/>
            <person name="Chen B."/>
            <person name="Chen X.L."/>
            <person name="Zhou B.C."/>
            <person name="Zhang Y.Z."/>
        </authorList>
    </citation>
    <scope>NUCLEOTIDE SEQUENCE [LARGE SCALE GENOMIC DNA]</scope>
    <source>
        <strain evidence="2">JCM 12485 / KCTC 12276 / FR1064</strain>
    </source>
</reference>
<dbReference type="OrthoDB" id="6384065at2"/>
<protein>
    <submittedName>
        <fullName evidence="1">Uncharacterized protein</fullName>
    </submittedName>
</protein>
<dbReference type="KEGG" id="gni:GNIT_3110"/>
<dbReference type="eggNOG" id="ENOG50335Z7">
    <property type="taxonomic scope" value="Bacteria"/>
</dbReference>
<dbReference type="AlphaFoldDB" id="G4QIQ0"/>
<gene>
    <name evidence="1" type="ordered locus">GNIT_3110</name>
</gene>
<dbReference type="HOGENOM" id="CLU_1426147_0_0_6"/>
<name>G4QIQ0_GLANF</name>
<dbReference type="STRING" id="1085623.GNIT_3110"/>
<evidence type="ECO:0000313" key="2">
    <source>
        <dbReference type="Proteomes" id="UP000009282"/>
    </source>
</evidence>
<evidence type="ECO:0000313" key="1">
    <source>
        <dbReference type="EMBL" id="AEP31205.1"/>
    </source>
</evidence>
<dbReference type="EMBL" id="CP003060">
    <property type="protein sequence ID" value="AEP31205.1"/>
    <property type="molecule type" value="Genomic_DNA"/>
</dbReference>
<keyword evidence="2" id="KW-1185">Reference proteome</keyword>
<accession>G4QIQ0</accession>
<dbReference type="Proteomes" id="UP000009282">
    <property type="component" value="Chromosome"/>
</dbReference>
<sequence>MFDNLKATAAYAELSSNKRLQWLLLLVLALLLLYVLNAVSTLIEDEKTLLTSQIGLHQRLVAAKNTPFDQDKFVQQKNIAQQYLNELPTASSQSAAEASALAALEAALGKKVERNRFNLLGSDLVRLGNTKLWSVRIEINGRLDESGVVNFLDEFTTEKPYRRIASMQYAPKSNNMLVIVIDYLYKEESL</sequence>
<organism evidence="1 2">
    <name type="scientific">Glaciecola nitratireducens (strain JCM 12485 / KCTC 12276 / FR1064)</name>
    <dbReference type="NCBI Taxonomy" id="1085623"/>
    <lineage>
        <taxon>Bacteria</taxon>
        <taxon>Pseudomonadati</taxon>
        <taxon>Pseudomonadota</taxon>
        <taxon>Gammaproteobacteria</taxon>
        <taxon>Alteromonadales</taxon>
        <taxon>Alteromonadaceae</taxon>
        <taxon>Brumicola</taxon>
    </lineage>
</organism>